<keyword evidence="2" id="KW-0479">Metal-binding</keyword>
<comment type="similarity">
    <text evidence="4">Belongs to the cytochrome b5 family.</text>
</comment>
<keyword evidence="1" id="KW-0349">Heme</keyword>
<evidence type="ECO:0000313" key="7">
    <source>
        <dbReference type="Proteomes" id="UP000663671"/>
    </source>
</evidence>
<dbReference type="VEuPathDB" id="FungiDB:I7I51_01600"/>
<protein>
    <recommendedName>
        <fullName evidence="5">Cytochrome b5 heme-binding domain-containing protein</fullName>
    </recommendedName>
</protein>
<dbReference type="Gene3D" id="3.10.120.10">
    <property type="entry name" value="Cytochrome b5-like heme/steroid binding domain"/>
    <property type="match status" value="1"/>
</dbReference>
<reference evidence="6" key="1">
    <citation type="submission" date="2021-01" db="EMBL/GenBank/DDBJ databases">
        <title>Chromosome-level genome assembly of a human fungal pathogen reveals clustering of transcriptionally co-regulated genes.</title>
        <authorList>
            <person name="Voorhies M."/>
            <person name="Cohen S."/>
            <person name="Shea T.P."/>
            <person name="Petrus S."/>
            <person name="Munoz J.F."/>
            <person name="Poplawski S."/>
            <person name="Goldman W.E."/>
            <person name="Michael T."/>
            <person name="Cuomo C.A."/>
            <person name="Sil A."/>
            <person name="Beyhan S."/>
        </authorList>
    </citation>
    <scope>NUCLEOTIDE SEQUENCE</scope>
    <source>
        <strain evidence="6">WU24</strain>
    </source>
</reference>
<dbReference type="PANTHER" id="PTHR19359">
    <property type="entry name" value="CYTOCHROME B5"/>
    <property type="match status" value="1"/>
</dbReference>
<dbReference type="AlphaFoldDB" id="A0A8A1MIY6"/>
<name>A0A8A1MIY6_AJECA</name>
<proteinExistence type="inferred from homology"/>
<dbReference type="GO" id="GO:0020037">
    <property type="term" value="F:heme binding"/>
    <property type="evidence" value="ECO:0007669"/>
    <property type="project" value="TreeGrafter"/>
</dbReference>
<evidence type="ECO:0000256" key="2">
    <source>
        <dbReference type="ARBA" id="ARBA00022723"/>
    </source>
</evidence>
<dbReference type="InterPro" id="IPR050668">
    <property type="entry name" value="Cytochrome_b5"/>
</dbReference>
<dbReference type="OrthoDB" id="260519at2759"/>
<organism evidence="6 7">
    <name type="scientific">Ajellomyces capsulatus</name>
    <name type="common">Darling's disease fungus</name>
    <name type="synonym">Histoplasma capsulatum</name>
    <dbReference type="NCBI Taxonomy" id="5037"/>
    <lineage>
        <taxon>Eukaryota</taxon>
        <taxon>Fungi</taxon>
        <taxon>Dikarya</taxon>
        <taxon>Ascomycota</taxon>
        <taxon>Pezizomycotina</taxon>
        <taxon>Eurotiomycetes</taxon>
        <taxon>Eurotiomycetidae</taxon>
        <taxon>Onygenales</taxon>
        <taxon>Ajellomycetaceae</taxon>
        <taxon>Histoplasma</taxon>
    </lineage>
</organism>
<evidence type="ECO:0000259" key="5">
    <source>
        <dbReference type="PROSITE" id="PS50255"/>
    </source>
</evidence>
<evidence type="ECO:0000313" key="6">
    <source>
        <dbReference type="EMBL" id="QSS64532.1"/>
    </source>
</evidence>
<dbReference type="GO" id="GO:0046872">
    <property type="term" value="F:metal ion binding"/>
    <property type="evidence" value="ECO:0007669"/>
    <property type="project" value="UniProtKB-KW"/>
</dbReference>
<evidence type="ECO:0000256" key="3">
    <source>
        <dbReference type="ARBA" id="ARBA00023004"/>
    </source>
</evidence>
<dbReference type="EMBL" id="CP069114">
    <property type="protein sequence ID" value="QSS64532.1"/>
    <property type="molecule type" value="Genomic_DNA"/>
</dbReference>
<dbReference type="Proteomes" id="UP000663671">
    <property type="component" value="Chromosome 1"/>
</dbReference>
<dbReference type="GO" id="GO:0016020">
    <property type="term" value="C:membrane"/>
    <property type="evidence" value="ECO:0007669"/>
    <property type="project" value="TreeGrafter"/>
</dbReference>
<dbReference type="InterPro" id="IPR001199">
    <property type="entry name" value="Cyt_B5-like_heme/steroid-bd"/>
</dbReference>
<dbReference type="PANTHER" id="PTHR19359:SF14">
    <property type="entry name" value="CYTOCHROME B5 A"/>
    <property type="match status" value="1"/>
</dbReference>
<evidence type="ECO:0000256" key="1">
    <source>
        <dbReference type="ARBA" id="ARBA00022617"/>
    </source>
</evidence>
<dbReference type="InterPro" id="IPR036400">
    <property type="entry name" value="Cyt_B5-like_heme/steroid_sf"/>
</dbReference>
<gene>
    <name evidence="6" type="ORF">I7I51_01600</name>
</gene>
<dbReference type="SMART" id="SM01117">
    <property type="entry name" value="Cyt-b5"/>
    <property type="match status" value="1"/>
</dbReference>
<dbReference type="Pfam" id="PF00173">
    <property type="entry name" value="Cyt-b5"/>
    <property type="match status" value="1"/>
</dbReference>
<sequence>MGTFSWASTSASLKQSLNAVNDVMGAMRATLGQARRVFGVALSPNDLRFRIQRTLLNIAASPTTTTARQSEGLVGTWTRHVTQDGSIENMSGGFSADAVSAHNTPDNLWIIIDEDVYDLTKFQDEHPGGKKTSRWEECLKTVLEISQCWCFETVRSST</sequence>
<feature type="domain" description="Cytochrome b5 heme-binding" evidence="5">
    <location>
        <begin position="94"/>
        <end position="129"/>
    </location>
</feature>
<evidence type="ECO:0000256" key="4">
    <source>
        <dbReference type="ARBA" id="ARBA00038168"/>
    </source>
</evidence>
<keyword evidence="3" id="KW-0408">Iron</keyword>
<dbReference type="SUPFAM" id="SSF55856">
    <property type="entry name" value="Cytochrome b5-like heme/steroid binding domain"/>
    <property type="match status" value="1"/>
</dbReference>
<dbReference type="PROSITE" id="PS50255">
    <property type="entry name" value="CYTOCHROME_B5_2"/>
    <property type="match status" value="1"/>
</dbReference>
<accession>A0A8A1MIY6</accession>